<dbReference type="EMBL" id="CP018099">
    <property type="protein sequence ID" value="APF18836.1"/>
    <property type="molecule type" value="Genomic_DNA"/>
</dbReference>
<dbReference type="PaxDb" id="880073-Calab_3204"/>
<dbReference type="RefSeq" id="WP_006930163.1">
    <property type="nucleotide sequence ID" value="NZ_CM001402.1"/>
</dbReference>
<feature type="domain" description="AMP-dependent synthetase/ligase" evidence="5">
    <location>
        <begin position="15"/>
        <end position="424"/>
    </location>
</feature>
<gene>
    <name evidence="6" type="ORF">Cabys_2087</name>
    <name evidence="7" type="ORF">Calab_3204</name>
</gene>
<keyword evidence="3" id="KW-0443">Lipid metabolism</keyword>
<evidence type="ECO:0000313" key="8">
    <source>
        <dbReference type="Proteomes" id="UP000004671"/>
    </source>
</evidence>
<reference evidence="7 8" key="1">
    <citation type="submission" date="2011-09" db="EMBL/GenBank/DDBJ databases">
        <title>The permanent draft genome of Caldithrix abyssi DSM 13497.</title>
        <authorList>
            <consortium name="US DOE Joint Genome Institute (JGI-PGF)"/>
            <person name="Lucas S."/>
            <person name="Han J."/>
            <person name="Lapidus A."/>
            <person name="Bruce D."/>
            <person name="Goodwin L."/>
            <person name="Pitluck S."/>
            <person name="Peters L."/>
            <person name="Kyrpides N."/>
            <person name="Mavromatis K."/>
            <person name="Ivanova N."/>
            <person name="Mikhailova N."/>
            <person name="Chertkov O."/>
            <person name="Detter J.C."/>
            <person name="Tapia R."/>
            <person name="Han C."/>
            <person name="Land M."/>
            <person name="Hauser L."/>
            <person name="Markowitz V."/>
            <person name="Cheng J.-F."/>
            <person name="Hugenholtz P."/>
            <person name="Woyke T."/>
            <person name="Wu D."/>
            <person name="Spring S."/>
            <person name="Brambilla E."/>
            <person name="Klenk H.-P."/>
            <person name="Eisen J.A."/>
        </authorList>
    </citation>
    <scope>NUCLEOTIDE SEQUENCE [LARGE SCALE GENOMIC DNA]</scope>
    <source>
        <strain evidence="7 8">DSM 13497</strain>
    </source>
</reference>
<dbReference type="EMBL" id="CM001402">
    <property type="protein sequence ID" value="EHO42810.1"/>
    <property type="molecule type" value="Genomic_DNA"/>
</dbReference>
<evidence type="ECO:0000256" key="3">
    <source>
        <dbReference type="ARBA" id="ARBA00023098"/>
    </source>
</evidence>
<evidence type="ECO:0000256" key="4">
    <source>
        <dbReference type="ARBA" id="ARBA00024484"/>
    </source>
</evidence>
<keyword evidence="1 7" id="KW-0436">Ligase</keyword>
<dbReference type="GO" id="GO:0004467">
    <property type="term" value="F:long-chain fatty acid-CoA ligase activity"/>
    <property type="evidence" value="ECO:0007669"/>
    <property type="project" value="UniProtKB-EC"/>
</dbReference>
<evidence type="ECO:0000313" key="9">
    <source>
        <dbReference type="Proteomes" id="UP000183868"/>
    </source>
</evidence>
<dbReference type="SUPFAM" id="SSF56801">
    <property type="entry name" value="Acetyl-CoA synthetase-like"/>
    <property type="match status" value="1"/>
</dbReference>
<accession>H1XUI4</accession>
<evidence type="ECO:0000256" key="2">
    <source>
        <dbReference type="ARBA" id="ARBA00022832"/>
    </source>
</evidence>
<evidence type="ECO:0000256" key="1">
    <source>
        <dbReference type="ARBA" id="ARBA00022598"/>
    </source>
</evidence>
<dbReference type="InterPro" id="IPR000873">
    <property type="entry name" value="AMP-dep_synth/lig_dom"/>
</dbReference>
<dbReference type="KEGG" id="caby:Cabys_2087"/>
<dbReference type="PANTHER" id="PTHR43272">
    <property type="entry name" value="LONG-CHAIN-FATTY-ACID--COA LIGASE"/>
    <property type="match status" value="1"/>
</dbReference>
<dbReference type="CDD" id="cd05907">
    <property type="entry name" value="VL_LC_FACS_like"/>
    <property type="match status" value="1"/>
</dbReference>
<dbReference type="STRING" id="880073.Cabys_2087"/>
<dbReference type="Pfam" id="PF23562">
    <property type="entry name" value="AMP-binding_C_3"/>
    <property type="match status" value="1"/>
</dbReference>
<dbReference type="Gene3D" id="3.30.300.30">
    <property type="match status" value="1"/>
</dbReference>
<dbReference type="InterPro" id="IPR042099">
    <property type="entry name" value="ANL_N_sf"/>
</dbReference>
<dbReference type="AlphaFoldDB" id="H1XUI4"/>
<organism evidence="7 8">
    <name type="scientific">Caldithrix abyssi DSM 13497</name>
    <dbReference type="NCBI Taxonomy" id="880073"/>
    <lineage>
        <taxon>Bacteria</taxon>
        <taxon>Pseudomonadati</taxon>
        <taxon>Calditrichota</taxon>
        <taxon>Calditrichia</taxon>
        <taxon>Calditrichales</taxon>
        <taxon>Calditrichaceae</taxon>
        <taxon>Caldithrix</taxon>
    </lineage>
</organism>
<dbReference type="GO" id="GO:0016020">
    <property type="term" value="C:membrane"/>
    <property type="evidence" value="ECO:0007669"/>
    <property type="project" value="TreeGrafter"/>
</dbReference>
<evidence type="ECO:0000259" key="5">
    <source>
        <dbReference type="Pfam" id="PF00501"/>
    </source>
</evidence>
<dbReference type="eggNOG" id="COG1022">
    <property type="taxonomic scope" value="Bacteria"/>
</dbReference>
<keyword evidence="8" id="KW-1185">Reference proteome</keyword>
<dbReference type="InterPro" id="IPR045851">
    <property type="entry name" value="AMP-bd_C_sf"/>
</dbReference>
<dbReference type="PROSITE" id="PS00455">
    <property type="entry name" value="AMP_BINDING"/>
    <property type="match status" value="1"/>
</dbReference>
<dbReference type="InParanoid" id="H1XUI4"/>
<reference evidence="6 9" key="2">
    <citation type="submission" date="2016-11" db="EMBL/GenBank/DDBJ databases">
        <title>Genomic analysis of Caldithrix abyssi and proposal of a novel bacterial phylum Caldithrichaeota.</title>
        <authorList>
            <person name="Kublanov I."/>
            <person name="Sigalova O."/>
            <person name="Gavrilov S."/>
            <person name="Lebedinsky A."/>
            <person name="Ivanova N."/>
            <person name="Daum C."/>
            <person name="Reddy T."/>
            <person name="Klenk H.P."/>
            <person name="Goker M."/>
            <person name="Reva O."/>
            <person name="Miroshnichenko M."/>
            <person name="Kyprides N."/>
            <person name="Woyke T."/>
            <person name="Gelfand M."/>
        </authorList>
    </citation>
    <scope>NUCLEOTIDE SEQUENCE [LARGE SCALE GENOMIC DNA]</scope>
    <source>
        <strain evidence="6 9">LF13</strain>
    </source>
</reference>
<protein>
    <submittedName>
        <fullName evidence="7">AMP-dependent synthetase and ligase</fullName>
    </submittedName>
    <submittedName>
        <fullName evidence="6">Long-chain acyl-CoA synthetase</fullName>
    </submittedName>
</protein>
<dbReference type="OrthoDB" id="9766486at2"/>
<comment type="catalytic activity">
    <reaction evidence="4">
        <text>a long-chain fatty acid + ATP + CoA = a long-chain fatty acyl-CoA + AMP + diphosphate</text>
        <dbReference type="Rhea" id="RHEA:15421"/>
        <dbReference type="ChEBI" id="CHEBI:30616"/>
        <dbReference type="ChEBI" id="CHEBI:33019"/>
        <dbReference type="ChEBI" id="CHEBI:57287"/>
        <dbReference type="ChEBI" id="CHEBI:57560"/>
        <dbReference type="ChEBI" id="CHEBI:83139"/>
        <dbReference type="ChEBI" id="CHEBI:456215"/>
        <dbReference type="EC" id="6.2.1.3"/>
    </reaction>
    <physiologicalReaction direction="left-to-right" evidence="4">
        <dbReference type="Rhea" id="RHEA:15422"/>
    </physiologicalReaction>
</comment>
<dbReference type="Gene3D" id="3.40.50.12780">
    <property type="entry name" value="N-terminal domain of ligase-like"/>
    <property type="match status" value="2"/>
</dbReference>
<dbReference type="InterPro" id="IPR020845">
    <property type="entry name" value="AMP-binding_CS"/>
</dbReference>
<dbReference type="Pfam" id="PF00501">
    <property type="entry name" value="AMP-binding"/>
    <property type="match status" value="1"/>
</dbReference>
<dbReference type="PANTHER" id="PTHR43272:SF32">
    <property type="entry name" value="AMP-DEPENDENT SYNTHETASE_LIGASE DOMAIN-CONTAINING PROTEIN"/>
    <property type="match status" value="1"/>
</dbReference>
<evidence type="ECO:0000313" key="7">
    <source>
        <dbReference type="EMBL" id="EHO42810.1"/>
    </source>
</evidence>
<proteinExistence type="predicted"/>
<dbReference type="Proteomes" id="UP000004671">
    <property type="component" value="Chromosome"/>
</dbReference>
<dbReference type="HOGENOM" id="CLU_000022_45_5_0"/>
<keyword evidence="2" id="KW-0276">Fatty acid metabolism</keyword>
<dbReference type="Proteomes" id="UP000183868">
    <property type="component" value="Chromosome"/>
</dbReference>
<name>H1XUI4_CALAY</name>
<sequence length="597" mass="67598">MGYQNLAEMFFDKRQSMPDKVGYMFKKDGKWQSVTFKEAVDWAEKLAAGLAALGVKKDDRVAIISNNRIEWALADYATMSLGAMLVPVYPSLLSHQVKYIVNDCEARVLLAEDELQVEKVKEIQSELKTVKNFFVFDAPEKLEEPWKKLSALAEMGEEFLQKKPTHIADEIKKVKRDDWATIIYTSGTTGEPKGAVLTHGNFLSNIEGILGVVDLYAEDIFLSFLPLSHIFERLAGHFLSNHQGSTVAYAESIDTVADNMQEIKPTVMVSVPRLYEKIYARVLENVEMGPPLKRKIFYWALGVGREYVNYVMNKKPLPFLLKKKYNLANKLVFHKLQERVGGRIRFFVSGGAPLSAEIAEFFTAAGLIILEGYGLTETSPVITVNLPDNFKFGYVGPPLPNVEVKIDEDGEILTRGPHVMVGYFKKEDATKEVIDDEGWFHTGDIGLIDEDGFLKITDRKKNIIVTSGGKNIAPQPIENMLVTTQYIEQAVVIGDKRKFCTAIIVPAFEAVKNWAEQQGKTINTYDEMLQLDGLKELIRKEIDLVNENLARYETIKDFIFAKQPFSIESGELTPSLKVKRKVVEEKYRDEIEEMYKV</sequence>
<evidence type="ECO:0000313" key="6">
    <source>
        <dbReference type="EMBL" id="APF18836.1"/>
    </source>
</evidence>